<accession>A0AB40ALP9</accession>
<organism evidence="7 8">
    <name type="scientific">Dioscorea cayennensis subsp. rotundata</name>
    <name type="common">White Guinea yam</name>
    <name type="synonym">Dioscorea rotundata</name>
    <dbReference type="NCBI Taxonomy" id="55577"/>
    <lineage>
        <taxon>Eukaryota</taxon>
        <taxon>Viridiplantae</taxon>
        <taxon>Streptophyta</taxon>
        <taxon>Embryophyta</taxon>
        <taxon>Tracheophyta</taxon>
        <taxon>Spermatophyta</taxon>
        <taxon>Magnoliopsida</taxon>
        <taxon>Liliopsida</taxon>
        <taxon>Dioscoreales</taxon>
        <taxon>Dioscoreaceae</taxon>
        <taxon>Dioscorea</taxon>
    </lineage>
</organism>
<evidence type="ECO:0000313" key="7">
    <source>
        <dbReference type="Proteomes" id="UP001515500"/>
    </source>
</evidence>
<feature type="compositionally biased region" description="Basic residues" evidence="5">
    <location>
        <begin position="37"/>
        <end position="50"/>
    </location>
</feature>
<evidence type="ECO:0000259" key="6">
    <source>
        <dbReference type="PROSITE" id="PS50118"/>
    </source>
</evidence>
<dbReference type="SUPFAM" id="SSF47095">
    <property type="entry name" value="HMG-box"/>
    <property type="match status" value="1"/>
</dbReference>
<reference evidence="8" key="1">
    <citation type="submission" date="2025-08" db="UniProtKB">
        <authorList>
            <consortium name="RefSeq"/>
        </authorList>
    </citation>
    <scope>IDENTIFICATION</scope>
</reference>
<keyword evidence="7" id="KW-1185">Reference proteome</keyword>
<feature type="region of interest" description="Disordered" evidence="5">
    <location>
        <begin position="23"/>
        <end position="57"/>
    </location>
</feature>
<name>A0AB40ALP9_DIOCR</name>
<dbReference type="PANTHER" id="PTHR46261:SF12">
    <property type="entry name" value="HIGH MOBILITY GROUP B PROTEIN 14"/>
    <property type="match status" value="1"/>
</dbReference>
<feature type="DNA-binding region" description="HMG box" evidence="4">
    <location>
        <begin position="58"/>
        <end position="127"/>
    </location>
</feature>
<dbReference type="Proteomes" id="UP001515500">
    <property type="component" value="Chromosome 20"/>
</dbReference>
<dbReference type="SMART" id="SM00398">
    <property type="entry name" value="HMG"/>
    <property type="match status" value="1"/>
</dbReference>
<dbReference type="InterPro" id="IPR009071">
    <property type="entry name" value="HMG_box_dom"/>
</dbReference>
<evidence type="ECO:0000313" key="8">
    <source>
        <dbReference type="RefSeq" id="XP_039115926.1"/>
    </source>
</evidence>
<sequence length="144" mass="16715">IQNPSSLPPLFVPLLPSQPLPLSPAAPIKTPAMRAKPLQKRKPQARRRLAVKVDTKKPKKPPTAFFYFLEDFRKTFKEENPNVKSMREIGKACGEKWKTMPFGEKVKYYDIATEKRAEFEKAMAEFIRRKENGEESEESEDEYK</sequence>
<dbReference type="CDD" id="cd22005">
    <property type="entry name" value="HMG-box_AtHMGB1-like"/>
    <property type="match status" value="1"/>
</dbReference>
<dbReference type="GeneID" id="120251477"/>
<evidence type="ECO:0000256" key="4">
    <source>
        <dbReference type="PROSITE-ProRule" id="PRU00267"/>
    </source>
</evidence>
<dbReference type="AlphaFoldDB" id="A0AB40ALP9"/>
<dbReference type="InterPro" id="IPR031061">
    <property type="entry name" value="HMGB_plant"/>
</dbReference>
<dbReference type="Pfam" id="PF00505">
    <property type="entry name" value="HMG_box"/>
    <property type="match status" value="1"/>
</dbReference>
<proteinExistence type="predicted"/>
<evidence type="ECO:0000256" key="3">
    <source>
        <dbReference type="ARBA" id="ARBA00023242"/>
    </source>
</evidence>
<evidence type="ECO:0000256" key="5">
    <source>
        <dbReference type="SAM" id="MobiDB-lite"/>
    </source>
</evidence>
<protein>
    <submittedName>
        <fullName evidence="8">High mobility group B protein 14</fullName>
    </submittedName>
</protein>
<evidence type="ECO:0000256" key="2">
    <source>
        <dbReference type="ARBA" id="ARBA00023125"/>
    </source>
</evidence>
<evidence type="ECO:0000256" key="1">
    <source>
        <dbReference type="ARBA" id="ARBA00004123"/>
    </source>
</evidence>
<dbReference type="InterPro" id="IPR036910">
    <property type="entry name" value="HMG_box_dom_sf"/>
</dbReference>
<keyword evidence="3 4" id="KW-0539">Nucleus</keyword>
<dbReference type="GO" id="GO:0003677">
    <property type="term" value="F:DNA binding"/>
    <property type="evidence" value="ECO:0007669"/>
    <property type="project" value="UniProtKB-UniRule"/>
</dbReference>
<comment type="subcellular location">
    <subcellularLocation>
        <location evidence="1">Nucleus</location>
    </subcellularLocation>
</comment>
<keyword evidence="2 4" id="KW-0238">DNA-binding</keyword>
<dbReference type="PANTHER" id="PTHR46261">
    <property type="entry name" value="HIGH MOBILITY GROUP B PROTEIN 4-RELATED"/>
    <property type="match status" value="1"/>
</dbReference>
<dbReference type="GO" id="GO:0005634">
    <property type="term" value="C:nucleus"/>
    <property type="evidence" value="ECO:0007669"/>
    <property type="project" value="UniProtKB-SubCell"/>
</dbReference>
<gene>
    <name evidence="8" type="primary">LOC120251477</name>
</gene>
<feature type="domain" description="HMG box" evidence="6">
    <location>
        <begin position="58"/>
        <end position="127"/>
    </location>
</feature>
<feature type="non-terminal residue" evidence="8">
    <location>
        <position position="1"/>
    </location>
</feature>
<dbReference type="PROSITE" id="PS50118">
    <property type="entry name" value="HMG_BOX_2"/>
    <property type="match status" value="1"/>
</dbReference>
<dbReference type="Gene3D" id="1.10.30.10">
    <property type="entry name" value="High mobility group box domain"/>
    <property type="match status" value="1"/>
</dbReference>
<dbReference type="RefSeq" id="XP_039115926.1">
    <property type="nucleotide sequence ID" value="XM_039259992.1"/>
</dbReference>